<dbReference type="PANTHER" id="PTHR42953">
    <property type="entry name" value="HIGH-AFFINITY ZINC UPTAKE SYSTEM PROTEIN ZNUA-RELATED"/>
    <property type="match status" value="1"/>
</dbReference>
<dbReference type="GO" id="GO:0046872">
    <property type="term" value="F:metal ion binding"/>
    <property type="evidence" value="ECO:0007669"/>
    <property type="project" value="InterPro"/>
</dbReference>
<keyword evidence="5" id="KW-0862">Zinc</keyword>
<evidence type="ECO:0000313" key="8">
    <source>
        <dbReference type="EMBL" id="OXY80954.1"/>
    </source>
</evidence>
<feature type="signal peptide" evidence="7">
    <location>
        <begin position="1"/>
        <end position="19"/>
    </location>
</feature>
<dbReference type="Pfam" id="PF01297">
    <property type="entry name" value="ZnuA"/>
    <property type="match status" value="1"/>
</dbReference>
<keyword evidence="9" id="KW-1185">Reference proteome</keyword>
<keyword evidence="5" id="KW-0864">Zinc transport</keyword>
<keyword evidence="4 7" id="KW-0732">Signal</keyword>
<dbReference type="EMBL" id="NBIM01000006">
    <property type="protein sequence ID" value="OXY80954.1"/>
    <property type="molecule type" value="Genomic_DNA"/>
</dbReference>
<dbReference type="GO" id="GO:0007155">
    <property type="term" value="P:cell adhesion"/>
    <property type="evidence" value="ECO:0007669"/>
    <property type="project" value="InterPro"/>
</dbReference>
<dbReference type="InterPro" id="IPR006128">
    <property type="entry name" value="Lipoprotein_PsaA-like"/>
</dbReference>
<evidence type="ECO:0000256" key="5">
    <source>
        <dbReference type="ARBA" id="ARBA00022906"/>
    </source>
</evidence>
<evidence type="ECO:0000256" key="2">
    <source>
        <dbReference type="ARBA" id="ARBA00015915"/>
    </source>
</evidence>
<dbReference type="AlphaFoldDB" id="A0A233RC39"/>
<feature type="chain" id="PRO_5012014293" description="High-affinity zinc uptake system protein ZnuA" evidence="7">
    <location>
        <begin position="20"/>
        <end position="293"/>
    </location>
</feature>
<dbReference type="PANTHER" id="PTHR42953:SF3">
    <property type="entry name" value="HIGH-AFFINITY ZINC UPTAKE SYSTEM PROTEIN ZNUA"/>
    <property type="match status" value="1"/>
</dbReference>
<dbReference type="Gene3D" id="3.40.50.1980">
    <property type="entry name" value="Nitrogenase molybdenum iron protein domain"/>
    <property type="match status" value="2"/>
</dbReference>
<gene>
    <name evidence="8" type="ORF">B6S08_14595</name>
</gene>
<name>A0A233RC39_9GAMM</name>
<dbReference type="RefSeq" id="WP_094201544.1">
    <property type="nucleotide sequence ID" value="NZ_NBIM01000006.1"/>
</dbReference>
<dbReference type="SUPFAM" id="SSF53807">
    <property type="entry name" value="Helical backbone' metal receptor"/>
    <property type="match status" value="1"/>
</dbReference>
<protein>
    <recommendedName>
        <fullName evidence="2">High-affinity zinc uptake system protein ZnuA</fullName>
    </recommendedName>
</protein>
<sequence length="293" mass="32731">MKTWLLLCAGLLLAFNASAKHLVVGITLHPYYSYVSKVLGDKGEVLPLIQSGFNPHSYELQPSDLKRLGRMDALVLNGIGHDEFAMHALQGLALPNLTLIQANQDLPLLGGGNGDNNYNPHTFVSIDAAIRQLYTIARELGRLDPDNADAFQANALAYGRELRAMKNRYRRELLELDLSGIRIASTHNAYGYLLQEFGIGIDTVIEPAHGVEPSASQLQKTIDRIREADIHLLFTELDMENRYVDTIEQATGIRIYHFSHMTHGDYDPELVGREMEHNLQTLVQALRFAAEEA</sequence>
<dbReference type="GO" id="GO:0006829">
    <property type="term" value="P:zinc ion transport"/>
    <property type="evidence" value="ECO:0007669"/>
    <property type="project" value="UniProtKB-KW"/>
</dbReference>
<dbReference type="InterPro" id="IPR050492">
    <property type="entry name" value="Bact_metal-bind_prot9"/>
</dbReference>
<proteinExistence type="inferred from homology"/>
<evidence type="ECO:0000256" key="7">
    <source>
        <dbReference type="SAM" id="SignalP"/>
    </source>
</evidence>
<accession>A0A233RC39</accession>
<evidence type="ECO:0000256" key="6">
    <source>
        <dbReference type="RuleBase" id="RU003512"/>
    </source>
</evidence>
<comment type="similarity">
    <text evidence="1 6">Belongs to the bacterial solute-binding protein 9 family.</text>
</comment>
<reference evidence="8 9" key="1">
    <citation type="submission" date="2017-08" db="EMBL/GenBank/DDBJ databases">
        <title>A Genome Sequence of Oceanimonas doudoroffii ATCC 27123T.</title>
        <authorList>
            <person name="Brennan M.A."/>
            <person name="Maclea K.S."/>
            <person name="Mcclelland W.D."/>
            <person name="Trachtenberg A.M."/>
        </authorList>
    </citation>
    <scope>NUCLEOTIDE SEQUENCE [LARGE SCALE GENOMIC DNA]</scope>
    <source>
        <strain evidence="8 9">ATCC 27123</strain>
    </source>
</reference>
<dbReference type="PRINTS" id="PR00690">
    <property type="entry name" value="ADHESNFAMILY"/>
</dbReference>
<dbReference type="OrthoDB" id="9810636at2"/>
<dbReference type="InterPro" id="IPR006127">
    <property type="entry name" value="ZnuA-like"/>
</dbReference>
<keyword evidence="3 6" id="KW-0813">Transport</keyword>
<evidence type="ECO:0000256" key="3">
    <source>
        <dbReference type="ARBA" id="ARBA00022448"/>
    </source>
</evidence>
<keyword evidence="5" id="KW-0406">Ion transport</keyword>
<evidence type="ECO:0000256" key="4">
    <source>
        <dbReference type="ARBA" id="ARBA00022729"/>
    </source>
</evidence>
<evidence type="ECO:0000313" key="9">
    <source>
        <dbReference type="Proteomes" id="UP000242757"/>
    </source>
</evidence>
<dbReference type="Proteomes" id="UP000242757">
    <property type="component" value="Unassembled WGS sequence"/>
</dbReference>
<evidence type="ECO:0000256" key="1">
    <source>
        <dbReference type="ARBA" id="ARBA00011028"/>
    </source>
</evidence>
<comment type="caution">
    <text evidence="8">The sequence shown here is derived from an EMBL/GenBank/DDBJ whole genome shotgun (WGS) entry which is preliminary data.</text>
</comment>
<organism evidence="8 9">
    <name type="scientific">Oceanimonas doudoroffii</name>
    <dbReference type="NCBI Taxonomy" id="84158"/>
    <lineage>
        <taxon>Bacteria</taxon>
        <taxon>Pseudomonadati</taxon>
        <taxon>Pseudomonadota</taxon>
        <taxon>Gammaproteobacteria</taxon>
        <taxon>Aeromonadales</taxon>
        <taxon>Aeromonadaceae</taxon>
        <taxon>Oceanimonas</taxon>
    </lineage>
</organism>